<organism evidence="10 11">
    <name type="scientific">Roseofilum casamattae BLCC-M143</name>
    <dbReference type="NCBI Taxonomy" id="3022442"/>
    <lineage>
        <taxon>Bacteria</taxon>
        <taxon>Bacillati</taxon>
        <taxon>Cyanobacteriota</taxon>
        <taxon>Cyanophyceae</taxon>
        <taxon>Desertifilales</taxon>
        <taxon>Desertifilaceae</taxon>
        <taxon>Roseofilum</taxon>
        <taxon>Roseofilum casamattae</taxon>
    </lineage>
</organism>
<evidence type="ECO:0000259" key="9">
    <source>
        <dbReference type="PROSITE" id="PS50125"/>
    </source>
</evidence>
<dbReference type="Proteomes" id="UP001232992">
    <property type="component" value="Unassembled WGS sequence"/>
</dbReference>
<name>A0ABT7BRX6_9CYAN</name>
<dbReference type="PROSITE" id="PS50125">
    <property type="entry name" value="GUANYLATE_CYCLASE_2"/>
    <property type="match status" value="1"/>
</dbReference>
<gene>
    <name evidence="10" type="ORF">PMH09_01980</name>
</gene>
<evidence type="ECO:0000256" key="3">
    <source>
        <dbReference type="ARBA" id="ARBA00022741"/>
    </source>
</evidence>
<comment type="similarity">
    <text evidence="7">Belongs to the adenylyl cyclase class-4/guanylyl cyclase family.</text>
</comment>
<dbReference type="CDD" id="cd07302">
    <property type="entry name" value="CHD"/>
    <property type="match status" value="1"/>
</dbReference>
<dbReference type="InterPro" id="IPR029787">
    <property type="entry name" value="Nucleotide_cyclase"/>
</dbReference>
<feature type="domain" description="Guanylate cyclase" evidence="9">
    <location>
        <begin position="281"/>
        <end position="408"/>
    </location>
</feature>
<reference evidence="10 11" key="1">
    <citation type="submission" date="2023-01" db="EMBL/GenBank/DDBJ databases">
        <title>Novel diversity within Roseofilum (Cyanobacteria; Desertifilaceae) from marine benthic mats with descriptions of four novel species.</title>
        <authorList>
            <person name="Wang Y."/>
            <person name="Berthold D.E."/>
            <person name="Hu J."/>
            <person name="Lefler F.W."/>
            <person name="Laughinghouse H.D. IV."/>
        </authorList>
    </citation>
    <scope>NUCLEOTIDE SEQUENCE [LARGE SCALE GENOMIC DNA]</scope>
    <source>
        <strain evidence="10 11">BLCC-M143</strain>
    </source>
</reference>
<keyword evidence="11" id="KW-1185">Reference proteome</keyword>
<dbReference type="PANTHER" id="PTHR11920">
    <property type="entry name" value="GUANYLYL CYCLASE"/>
    <property type="match status" value="1"/>
</dbReference>
<keyword evidence="6 7" id="KW-0456">Lyase</keyword>
<evidence type="ECO:0000256" key="7">
    <source>
        <dbReference type="RuleBase" id="RU000405"/>
    </source>
</evidence>
<feature type="transmembrane region" description="Helical" evidence="8">
    <location>
        <begin position="20"/>
        <end position="42"/>
    </location>
</feature>
<feature type="transmembrane region" description="Helical" evidence="8">
    <location>
        <begin position="167"/>
        <end position="191"/>
    </location>
</feature>
<dbReference type="InterPro" id="IPR050401">
    <property type="entry name" value="Cyclic_nucleotide_synthase"/>
</dbReference>
<dbReference type="RefSeq" id="WP_283756602.1">
    <property type="nucleotide sequence ID" value="NZ_JAQOSQ010000001.1"/>
</dbReference>
<evidence type="ECO:0000313" key="11">
    <source>
        <dbReference type="Proteomes" id="UP001232992"/>
    </source>
</evidence>
<evidence type="ECO:0000256" key="4">
    <source>
        <dbReference type="ARBA" id="ARBA00022989"/>
    </source>
</evidence>
<dbReference type="Pfam" id="PF00211">
    <property type="entry name" value="Guanylate_cyc"/>
    <property type="match status" value="1"/>
</dbReference>
<evidence type="ECO:0000256" key="1">
    <source>
        <dbReference type="ARBA" id="ARBA00004370"/>
    </source>
</evidence>
<evidence type="ECO:0000256" key="5">
    <source>
        <dbReference type="ARBA" id="ARBA00023136"/>
    </source>
</evidence>
<keyword evidence="4 8" id="KW-1133">Transmembrane helix</keyword>
<dbReference type="EMBL" id="JAQOSQ010000001">
    <property type="protein sequence ID" value="MDJ1181953.1"/>
    <property type="molecule type" value="Genomic_DNA"/>
</dbReference>
<keyword evidence="2 8" id="KW-0812">Transmembrane</keyword>
<keyword evidence="3" id="KW-0547">Nucleotide-binding</keyword>
<dbReference type="Gene3D" id="3.30.70.1230">
    <property type="entry name" value="Nucleotide cyclase"/>
    <property type="match status" value="1"/>
</dbReference>
<evidence type="ECO:0000256" key="6">
    <source>
        <dbReference type="ARBA" id="ARBA00023239"/>
    </source>
</evidence>
<dbReference type="InterPro" id="IPR001054">
    <property type="entry name" value="A/G_cyclase"/>
</dbReference>
<protein>
    <submittedName>
        <fullName evidence="10">Adenylate/guanylate cyclase domain-containing protein</fullName>
    </submittedName>
</protein>
<dbReference type="PANTHER" id="PTHR11920:SF335">
    <property type="entry name" value="GUANYLATE CYCLASE"/>
    <property type="match status" value="1"/>
</dbReference>
<dbReference type="InterPro" id="IPR018297">
    <property type="entry name" value="A/G_cyclase_CS"/>
</dbReference>
<proteinExistence type="inferred from homology"/>
<dbReference type="SMART" id="SM00044">
    <property type="entry name" value="CYCc"/>
    <property type="match status" value="1"/>
</dbReference>
<accession>A0ABT7BRX6</accession>
<sequence length="455" mass="51811">MSIQFSTIINLFSAQLSRKIATWIFLSLIAIEALLLIPSYYQKEQDELEQLEEVSWAIIDVILSLTSPEMYADKQFRQKVETLTEDSIVTGISIYDRQGELLFELGDTPEISFAEVEEKQIVRDYYWKTQRYDVAWSAQYLNSDYTLVARHNAERLQPILTNYKLRIMGLVAIIAIAITISTLLVLGITVITPILRLRDDLISAGEILSHHHDSRPEFYSFTVKPDNELGEVMQAFHSMFCRVHEEQEKSERLLLNILPEAIASELKNGRSTIADGFPEVTVMFADLVGFTSLADRFSPRELVEVLNEIFSEFDALTERHQLEKIKTIGDAYMVVGGIPMTDVNHTRAIAEMAIDMQKAIANFSQTRGETFQIRIGINTGPVVAGVIGTKKFSYDLWGDTVNTASRMESHGIPGKIQMTQSTYDRLKHDYKFKEREQILIKGKGIMKTYLLMGRI</sequence>
<evidence type="ECO:0000313" key="10">
    <source>
        <dbReference type="EMBL" id="MDJ1181953.1"/>
    </source>
</evidence>
<evidence type="ECO:0000256" key="8">
    <source>
        <dbReference type="SAM" id="Phobius"/>
    </source>
</evidence>
<comment type="caution">
    <text evidence="10">The sequence shown here is derived from an EMBL/GenBank/DDBJ whole genome shotgun (WGS) entry which is preliminary data.</text>
</comment>
<comment type="subcellular location">
    <subcellularLocation>
        <location evidence="1">Membrane</location>
    </subcellularLocation>
</comment>
<dbReference type="SUPFAM" id="SSF55073">
    <property type="entry name" value="Nucleotide cyclase"/>
    <property type="match status" value="1"/>
</dbReference>
<dbReference type="PROSITE" id="PS00452">
    <property type="entry name" value="GUANYLATE_CYCLASE_1"/>
    <property type="match status" value="1"/>
</dbReference>
<evidence type="ECO:0000256" key="2">
    <source>
        <dbReference type="ARBA" id="ARBA00022692"/>
    </source>
</evidence>
<keyword evidence="5 8" id="KW-0472">Membrane</keyword>